<evidence type="ECO:0000313" key="3">
    <source>
        <dbReference type="Proteomes" id="UP001202328"/>
    </source>
</evidence>
<keyword evidence="3" id="KW-1185">Reference proteome</keyword>
<feature type="region of interest" description="Disordered" evidence="1">
    <location>
        <begin position="1"/>
        <end position="22"/>
    </location>
</feature>
<dbReference type="Proteomes" id="UP001202328">
    <property type="component" value="Unassembled WGS sequence"/>
</dbReference>
<reference evidence="2" key="1">
    <citation type="submission" date="2022-04" db="EMBL/GenBank/DDBJ databases">
        <title>A functionally conserved STORR gene fusion in Papaver species that diverged 16.8 million years ago.</title>
        <authorList>
            <person name="Catania T."/>
        </authorList>
    </citation>
    <scope>NUCLEOTIDE SEQUENCE</scope>
    <source>
        <strain evidence="2">S-188037</strain>
    </source>
</reference>
<evidence type="ECO:0000313" key="2">
    <source>
        <dbReference type="EMBL" id="KAI3853744.1"/>
    </source>
</evidence>
<organism evidence="2 3">
    <name type="scientific">Papaver atlanticum</name>
    <dbReference type="NCBI Taxonomy" id="357466"/>
    <lineage>
        <taxon>Eukaryota</taxon>
        <taxon>Viridiplantae</taxon>
        <taxon>Streptophyta</taxon>
        <taxon>Embryophyta</taxon>
        <taxon>Tracheophyta</taxon>
        <taxon>Spermatophyta</taxon>
        <taxon>Magnoliopsida</taxon>
        <taxon>Ranunculales</taxon>
        <taxon>Papaveraceae</taxon>
        <taxon>Papaveroideae</taxon>
        <taxon>Papaver</taxon>
    </lineage>
</organism>
<name>A0AAD4S2A0_9MAGN</name>
<gene>
    <name evidence="2" type="ORF">MKW98_025261</name>
</gene>
<proteinExistence type="predicted"/>
<feature type="non-terminal residue" evidence="2">
    <location>
        <position position="1"/>
    </location>
</feature>
<accession>A0AAD4S2A0</accession>
<comment type="caution">
    <text evidence="2">The sequence shown here is derived from an EMBL/GenBank/DDBJ whole genome shotgun (WGS) entry which is preliminary data.</text>
</comment>
<dbReference type="EMBL" id="JAJJMB010015535">
    <property type="protein sequence ID" value="KAI3853744.1"/>
    <property type="molecule type" value="Genomic_DNA"/>
</dbReference>
<evidence type="ECO:0000256" key="1">
    <source>
        <dbReference type="SAM" id="MobiDB-lite"/>
    </source>
</evidence>
<dbReference type="AlphaFoldDB" id="A0AAD4S2A0"/>
<sequence>FQPTKRLSNKGELCDSGSSDDSEYEEFERALLIRIRLVNVYLSNFCDDRAALISSAKWFALENPDLYLR</sequence>
<protein>
    <submittedName>
        <fullName evidence="2">Uncharacterized protein</fullName>
    </submittedName>
</protein>